<evidence type="ECO:0000259" key="1">
    <source>
        <dbReference type="Pfam" id="PF13946"/>
    </source>
</evidence>
<proteinExistence type="predicted"/>
<dbReference type="Pfam" id="PF13946">
    <property type="entry name" value="DUF4214"/>
    <property type="match status" value="1"/>
</dbReference>
<dbReference type="InterPro" id="IPR025282">
    <property type="entry name" value="DUF4214"/>
</dbReference>
<organism evidence="2 3">
    <name type="scientific">Paraburkholderia sejongensis</name>
    <dbReference type="NCBI Taxonomy" id="2886946"/>
    <lineage>
        <taxon>Bacteria</taxon>
        <taxon>Pseudomonadati</taxon>
        <taxon>Pseudomonadota</taxon>
        <taxon>Betaproteobacteria</taxon>
        <taxon>Burkholderiales</taxon>
        <taxon>Burkholderiaceae</taxon>
        <taxon>Paraburkholderia</taxon>
    </lineage>
</organism>
<protein>
    <submittedName>
        <fullName evidence="2">DUF4214 domain-containing protein</fullName>
    </submittedName>
</protein>
<dbReference type="Proteomes" id="UP001431019">
    <property type="component" value="Unassembled WGS sequence"/>
</dbReference>
<comment type="caution">
    <text evidence="2">The sequence shown here is derived from an EMBL/GenBank/DDBJ whole genome shotgun (WGS) entry which is preliminary data.</text>
</comment>
<sequence>MEHHTGDLSTTSVAALFQFDGQHFVRRCYLTLLGRDIDAAGMTYYSTELGKKKGRAAILHSIFGSSEFRKRHKHRSLATSYRVLFTLSRLPAIGGLFESIRRKRFESVSVSASTALLLGEIAKLRDEVHAVRTTMTGLSQQVAALQAGKTQIPPAQAHQADLLRIEGNQAIAAEILAKRIEEKLRQITQAK</sequence>
<keyword evidence="3" id="KW-1185">Reference proteome</keyword>
<dbReference type="RefSeq" id="WP_230513254.1">
    <property type="nucleotide sequence ID" value="NZ_JAJITD010000022.1"/>
</dbReference>
<gene>
    <name evidence="2" type="ORF">LJ656_30830</name>
</gene>
<feature type="domain" description="DUF4214" evidence="1">
    <location>
        <begin position="21"/>
        <end position="70"/>
    </location>
</feature>
<evidence type="ECO:0000313" key="2">
    <source>
        <dbReference type="EMBL" id="MCC8396975.1"/>
    </source>
</evidence>
<dbReference type="EMBL" id="JAJITD010000022">
    <property type="protein sequence ID" value="MCC8396975.1"/>
    <property type="molecule type" value="Genomic_DNA"/>
</dbReference>
<accession>A0ABS8K4R9</accession>
<name>A0ABS8K4R9_9BURK</name>
<reference evidence="2 3" key="1">
    <citation type="submission" date="2021-11" db="EMBL/GenBank/DDBJ databases">
        <authorList>
            <person name="Oh E.-T."/>
            <person name="Kim S.-B."/>
        </authorList>
    </citation>
    <scope>NUCLEOTIDE SEQUENCE [LARGE SCALE GENOMIC DNA]</scope>
    <source>
        <strain evidence="2 3">MMS20-SJTR3</strain>
    </source>
</reference>
<evidence type="ECO:0000313" key="3">
    <source>
        <dbReference type="Proteomes" id="UP001431019"/>
    </source>
</evidence>